<comment type="subcellular location">
    <subcellularLocation>
        <location evidence="2">Secreted</location>
    </subcellularLocation>
</comment>
<comment type="catalytic activity">
    <reaction evidence="1 12">
        <text>Endohydrolysis of (1-&gt;4)-beta-D-xylosidic linkages in xylans.</text>
        <dbReference type="EC" id="3.2.1.8"/>
    </reaction>
</comment>
<dbReference type="SMART" id="SM00633">
    <property type="entry name" value="Glyco_10"/>
    <property type="match status" value="1"/>
</dbReference>
<gene>
    <name evidence="14" type="ORF">K461DRAFT_240906</name>
</gene>
<evidence type="ECO:0000256" key="11">
    <source>
        <dbReference type="PROSITE-ProRule" id="PRU10061"/>
    </source>
</evidence>
<evidence type="ECO:0000256" key="8">
    <source>
        <dbReference type="ARBA" id="ARBA00023277"/>
    </source>
</evidence>
<keyword evidence="8 12" id="KW-0119">Carbohydrate metabolism</keyword>
<keyword evidence="10 12" id="KW-0624">Polysaccharide degradation</keyword>
<dbReference type="GO" id="GO:0031176">
    <property type="term" value="F:endo-1,4-beta-xylanase activity"/>
    <property type="evidence" value="ECO:0007669"/>
    <property type="project" value="UniProtKB-EC"/>
</dbReference>
<dbReference type="Proteomes" id="UP000799439">
    <property type="component" value="Unassembled WGS sequence"/>
</dbReference>
<dbReference type="PROSITE" id="PS51760">
    <property type="entry name" value="GH10_2"/>
    <property type="match status" value="1"/>
</dbReference>
<dbReference type="InterPro" id="IPR044846">
    <property type="entry name" value="GH10"/>
</dbReference>
<dbReference type="InterPro" id="IPR017853">
    <property type="entry name" value="GH"/>
</dbReference>
<keyword evidence="15" id="KW-1185">Reference proteome</keyword>
<sequence length="306" mass="33904">MKQFNNTRDFGQAVPANVMKWQYAEPQQGKFDFSLGDQFIKIAKANKQLVRCHNLVWYEQTPNWISTTKWTKASLLAAVENRVKTTIAHYGDSCYCWDVVNEALNDDGTYRTSIFYNVTGTEYIATAFRAAQETVAKHNLKVKLYYNDYNIEYPGAKATAAQNNIVKFLKKKNIKIDGVGLQSHFIVGETPSTASQMQNMASFSSLGVEVAVTELDIRTTVPVTQAAQQQQVADFNSTAAACALTKSCVGVTLWDFDDTYSWIPSVFTGQGWGTPWYQPNGTNTPLVKKIAYGGLVSGLQAGAKGH</sequence>
<dbReference type="EC" id="3.2.1.8" evidence="12"/>
<evidence type="ECO:0000256" key="3">
    <source>
        <dbReference type="ARBA" id="ARBA00004851"/>
    </source>
</evidence>
<evidence type="ECO:0000256" key="5">
    <source>
        <dbReference type="ARBA" id="ARBA00022525"/>
    </source>
</evidence>
<evidence type="ECO:0000256" key="2">
    <source>
        <dbReference type="ARBA" id="ARBA00004613"/>
    </source>
</evidence>
<keyword evidence="6" id="KW-0858">Xylan degradation</keyword>
<dbReference type="OrthoDB" id="3055998at2759"/>
<proteinExistence type="inferred from homology"/>
<dbReference type="InterPro" id="IPR001000">
    <property type="entry name" value="GH10_dom"/>
</dbReference>
<evidence type="ECO:0000256" key="1">
    <source>
        <dbReference type="ARBA" id="ARBA00000681"/>
    </source>
</evidence>
<comment type="caution">
    <text evidence="14">The sequence shown here is derived from an EMBL/GenBank/DDBJ whole genome shotgun (WGS) entry which is preliminary data.</text>
</comment>
<dbReference type="PRINTS" id="PR00134">
    <property type="entry name" value="GLHYDRLASE10"/>
</dbReference>
<organism evidence="14 15">
    <name type="scientific">Myriangium duriaei CBS 260.36</name>
    <dbReference type="NCBI Taxonomy" id="1168546"/>
    <lineage>
        <taxon>Eukaryota</taxon>
        <taxon>Fungi</taxon>
        <taxon>Dikarya</taxon>
        <taxon>Ascomycota</taxon>
        <taxon>Pezizomycotina</taxon>
        <taxon>Dothideomycetes</taxon>
        <taxon>Dothideomycetidae</taxon>
        <taxon>Myriangiales</taxon>
        <taxon>Myriangiaceae</taxon>
        <taxon>Myriangium</taxon>
    </lineage>
</organism>
<evidence type="ECO:0000313" key="15">
    <source>
        <dbReference type="Proteomes" id="UP000799439"/>
    </source>
</evidence>
<dbReference type="GO" id="GO:0005576">
    <property type="term" value="C:extracellular region"/>
    <property type="evidence" value="ECO:0007669"/>
    <property type="project" value="UniProtKB-SubCell"/>
</dbReference>
<evidence type="ECO:0000256" key="9">
    <source>
        <dbReference type="ARBA" id="ARBA00023295"/>
    </source>
</evidence>
<dbReference type="Pfam" id="PF00331">
    <property type="entry name" value="Glyco_hydro_10"/>
    <property type="match status" value="1"/>
</dbReference>
<protein>
    <recommendedName>
        <fullName evidence="12">Beta-xylanase</fullName>
        <ecNumber evidence="12">3.2.1.8</ecNumber>
    </recommendedName>
</protein>
<dbReference type="PANTHER" id="PTHR31490:SF35">
    <property type="entry name" value="ENDO-1,4-BETA-XYLANASE"/>
    <property type="match status" value="1"/>
</dbReference>
<comment type="similarity">
    <text evidence="4 12">Belongs to the glycosyl hydrolase 10 (cellulase F) family.</text>
</comment>
<reference evidence="14" key="1">
    <citation type="journal article" date="2020" name="Stud. Mycol.">
        <title>101 Dothideomycetes genomes: a test case for predicting lifestyles and emergence of pathogens.</title>
        <authorList>
            <person name="Haridas S."/>
            <person name="Albert R."/>
            <person name="Binder M."/>
            <person name="Bloem J."/>
            <person name="Labutti K."/>
            <person name="Salamov A."/>
            <person name="Andreopoulos B."/>
            <person name="Baker S."/>
            <person name="Barry K."/>
            <person name="Bills G."/>
            <person name="Bluhm B."/>
            <person name="Cannon C."/>
            <person name="Castanera R."/>
            <person name="Culley D."/>
            <person name="Daum C."/>
            <person name="Ezra D."/>
            <person name="Gonzalez J."/>
            <person name="Henrissat B."/>
            <person name="Kuo A."/>
            <person name="Liang C."/>
            <person name="Lipzen A."/>
            <person name="Lutzoni F."/>
            <person name="Magnuson J."/>
            <person name="Mondo S."/>
            <person name="Nolan M."/>
            <person name="Ohm R."/>
            <person name="Pangilinan J."/>
            <person name="Park H.-J."/>
            <person name="Ramirez L."/>
            <person name="Alfaro M."/>
            <person name="Sun H."/>
            <person name="Tritt A."/>
            <person name="Yoshinaga Y."/>
            <person name="Zwiers L.-H."/>
            <person name="Turgeon B."/>
            <person name="Goodwin S."/>
            <person name="Spatafora J."/>
            <person name="Crous P."/>
            <person name="Grigoriev I."/>
        </authorList>
    </citation>
    <scope>NUCLEOTIDE SEQUENCE</scope>
    <source>
        <strain evidence="14">CBS 260.36</strain>
    </source>
</reference>
<evidence type="ECO:0000256" key="7">
    <source>
        <dbReference type="ARBA" id="ARBA00022801"/>
    </source>
</evidence>
<dbReference type="InterPro" id="IPR031158">
    <property type="entry name" value="GH10_AS"/>
</dbReference>
<evidence type="ECO:0000259" key="13">
    <source>
        <dbReference type="PROSITE" id="PS51760"/>
    </source>
</evidence>
<comment type="pathway">
    <text evidence="3">Glycan degradation; xylan degradation.</text>
</comment>
<dbReference type="PROSITE" id="PS00591">
    <property type="entry name" value="GH10_1"/>
    <property type="match status" value="1"/>
</dbReference>
<evidence type="ECO:0000256" key="6">
    <source>
        <dbReference type="ARBA" id="ARBA00022651"/>
    </source>
</evidence>
<feature type="active site" description="Nucleophile" evidence="11">
    <location>
        <position position="214"/>
    </location>
</feature>
<dbReference type="Gene3D" id="3.20.20.80">
    <property type="entry name" value="Glycosidases"/>
    <property type="match status" value="1"/>
</dbReference>
<keyword evidence="5" id="KW-0964">Secreted</keyword>
<keyword evidence="9 12" id="KW-0326">Glycosidase</keyword>
<evidence type="ECO:0000313" key="14">
    <source>
        <dbReference type="EMBL" id="KAF2153403.1"/>
    </source>
</evidence>
<dbReference type="AlphaFoldDB" id="A0A9P4MHQ2"/>
<dbReference type="EMBL" id="ML996085">
    <property type="protein sequence ID" value="KAF2153403.1"/>
    <property type="molecule type" value="Genomic_DNA"/>
</dbReference>
<accession>A0A9P4MHQ2</accession>
<evidence type="ECO:0000256" key="10">
    <source>
        <dbReference type="ARBA" id="ARBA00023326"/>
    </source>
</evidence>
<keyword evidence="7 12" id="KW-0378">Hydrolase</keyword>
<evidence type="ECO:0000256" key="4">
    <source>
        <dbReference type="ARBA" id="ARBA00007495"/>
    </source>
</evidence>
<dbReference type="SUPFAM" id="SSF51445">
    <property type="entry name" value="(Trans)glycosidases"/>
    <property type="match status" value="1"/>
</dbReference>
<feature type="domain" description="GH10" evidence="13">
    <location>
        <begin position="1"/>
        <end position="298"/>
    </location>
</feature>
<dbReference type="PANTHER" id="PTHR31490">
    <property type="entry name" value="GLYCOSYL HYDROLASE"/>
    <property type="match status" value="1"/>
</dbReference>
<name>A0A9P4MHQ2_9PEZI</name>
<dbReference type="GO" id="GO:0045493">
    <property type="term" value="P:xylan catabolic process"/>
    <property type="evidence" value="ECO:0007669"/>
    <property type="project" value="UniProtKB-KW"/>
</dbReference>
<evidence type="ECO:0000256" key="12">
    <source>
        <dbReference type="RuleBase" id="RU361174"/>
    </source>
</evidence>